<evidence type="ECO:0000256" key="4">
    <source>
        <dbReference type="ARBA" id="ARBA00022475"/>
    </source>
</evidence>
<dbReference type="RefSeq" id="WP_144279941.1">
    <property type="nucleotide sequence ID" value="NZ_CP041730.1"/>
</dbReference>
<dbReference type="InterPro" id="IPR027256">
    <property type="entry name" value="P-typ_ATPase_IB"/>
</dbReference>
<feature type="transmembrane region" description="Helical" evidence="15">
    <location>
        <begin position="182"/>
        <end position="205"/>
    </location>
</feature>
<dbReference type="EMBL" id="CP041730">
    <property type="protein sequence ID" value="QDQ28558.1"/>
    <property type="molecule type" value="Genomic_DNA"/>
</dbReference>
<keyword evidence="18" id="KW-1185">Reference proteome</keyword>
<evidence type="ECO:0000256" key="14">
    <source>
        <dbReference type="ARBA" id="ARBA00023136"/>
    </source>
</evidence>
<dbReference type="Pfam" id="PF00122">
    <property type="entry name" value="E1-E2_ATPase"/>
    <property type="match status" value="1"/>
</dbReference>
<dbReference type="CDD" id="cd02079">
    <property type="entry name" value="P-type_ATPase_HM"/>
    <property type="match status" value="1"/>
</dbReference>
<evidence type="ECO:0000256" key="7">
    <source>
        <dbReference type="ARBA" id="ARBA00022723"/>
    </source>
</evidence>
<accession>A0A516SKK1</accession>
<dbReference type="InterPro" id="IPR023299">
    <property type="entry name" value="ATPase_P-typ_cyto_dom_N"/>
</dbReference>
<evidence type="ECO:0000256" key="3">
    <source>
        <dbReference type="ARBA" id="ARBA00022448"/>
    </source>
</evidence>
<comment type="similarity">
    <text evidence="2 15">Belongs to the cation transport ATPase (P-type) (TC 3.A.3) family. Type IB subfamily.</text>
</comment>
<evidence type="ECO:0000256" key="8">
    <source>
        <dbReference type="ARBA" id="ARBA00022741"/>
    </source>
</evidence>
<dbReference type="Proteomes" id="UP000317550">
    <property type="component" value="Chromosome"/>
</dbReference>
<dbReference type="Gene3D" id="2.70.150.10">
    <property type="entry name" value="Calcium-transporting ATPase, cytoplasmic transduction domain A"/>
    <property type="match status" value="1"/>
</dbReference>
<dbReference type="InterPro" id="IPR006121">
    <property type="entry name" value="HMA_dom"/>
</dbReference>
<dbReference type="GO" id="GO:0005524">
    <property type="term" value="F:ATP binding"/>
    <property type="evidence" value="ECO:0007669"/>
    <property type="project" value="UniProtKB-UniRule"/>
</dbReference>
<dbReference type="CDD" id="cd00371">
    <property type="entry name" value="HMA"/>
    <property type="match status" value="1"/>
</dbReference>
<dbReference type="GO" id="GO:0005886">
    <property type="term" value="C:plasma membrane"/>
    <property type="evidence" value="ECO:0007669"/>
    <property type="project" value="UniProtKB-SubCell"/>
</dbReference>
<keyword evidence="9 15" id="KW-0067">ATP-binding</keyword>
<evidence type="ECO:0000259" key="16">
    <source>
        <dbReference type="PROSITE" id="PS50846"/>
    </source>
</evidence>
<sequence length="825" mass="88441">MQHDTCFHCGLAVAETDRDPPRFPVHYRQTVQATCCAGCQAVAETILRSGLDYYYEQREQKAERVGAMPAELLEQLRLYDSVALQASFVRQESEHVREAALLLEGISCAACIWLNERHLLGMPGVLEASVNYTTHRARVRWDERRVQLSQILAAVAAIGYRAHPYDPGRQESLRQRERKQALARLWIAGLSMMQVMMYAVPVYLAAPGDISPAMLGLMQWASLILTLPVLLYSCLPFYQGVWRDLKLRRVGMDAPVLIGVWASFLASAQATVLEQGAVYFDSVSMFVFLLLGGRYLEGMARRKAGEAAESLVKLVPAFAHRLANWPANHASMEVPVAELVVDDVLLVKPGEHYPADALVLEGEGSADEALLTGESRPVPKRVSDTVIGGAVNLDGPMIVQVKRVGQETQLAGIVRLLDRALAEKPRLAQMADRLAGSFVTALLLVAALAWYGWHLYDPAQALPITVAVLVISCPCALSLATPAAMTAATGRLARAGLLLTRGHALETLATVTDIVFDKTGTLTHGRPRLLEVLPLGLTAQSGHALAALLEQASEHPIAMALRADIAPADAAPADAAPADAEVGDYRNHPGGGVEAVVAGKSLRLGRPDFVASFCRAAPPDALLAWHQEDTVVCLASEDEWLAAFALGDTVRPEAAAMLAGWQGVRSHLLSGDAEGPTGRLARQLAIPCYRAAALPADKLAYVQALQAQGRRVLMVGDGVNDAPVLAAADASVAMGGGAESAQAAGDMVLVGSLVALAEGRRLARFTQRIIRQNLWWALLYNLIALPVALLGWVTPWLASLGMAASSLLVVCNALRLTAQSSAGKR</sequence>
<keyword evidence="3" id="KW-0813">Transport</keyword>
<dbReference type="Gene3D" id="3.40.50.1000">
    <property type="entry name" value="HAD superfamily/HAD-like"/>
    <property type="match status" value="1"/>
</dbReference>
<dbReference type="Gene3D" id="3.30.70.100">
    <property type="match status" value="1"/>
</dbReference>
<evidence type="ECO:0000256" key="6">
    <source>
        <dbReference type="ARBA" id="ARBA00022692"/>
    </source>
</evidence>
<evidence type="ECO:0000256" key="12">
    <source>
        <dbReference type="ARBA" id="ARBA00022989"/>
    </source>
</evidence>
<keyword evidence="13" id="KW-0406">Ion transport</keyword>
<dbReference type="PROSITE" id="PS01229">
    <property type="entry name" value="COF_2"/>
    <property type="match status" value="1"/>
</dbReference>
<feature type="transmembrane region" description="Helical" evidence="15">
    <location>
        <begin position="217"/>
        <end position="238"/>
    </location>
</feature>
<dbReference type="SUPFAM" id="SSF81653">
    <property type="entry name" value="Calcium ATPase, transduction domain A"/>
    <property type="match status" value="1"/>
</dbReference>
<dbReference type="FunFam" id="2.70.150.10:FF:000002">
    <property type="entry name" value="Copper-transporting ATPase 1, putative"/>
    <property type="match status" value="1"/>
</dbReference>
<evidence type="ECO:0000256" key="2">
    <source>
        <dbReference type="ARBA" id="ARBA00006024"/>
    </source>
</evidence>
<dbReference type="InterPro" id="IPR023298">
    <property type="entry name" value="ATPase_P-typ_TM_dom_sf"/>
</dbReference>
<proteinExistence type="inferred from homology"/>
<keyword evidence="5" id="KW-0597">Phosphoprotein</keyword>
<dbReference type="PROSITE" id="PS00154">
    <property type="entry name" value="ATPASE_E1_E2"/>
    <property type="match status" value="1"/>
</dbReference>
<evidence type="ECO:0000256" key="15">
    <source>
        <dbReference type="RuleBase" id="RU362081"/>
    </source>
</evidence>
<dbReference type="InterPro" id="IPR036412">
    <property type="entry name" value="HAD-like_sf"/>
</dbReference>
<protein>
    <submittedName>
        <fullName evidence="17">Heavy metal translocating P-type ATPase</fullName>
    </submittedName>
</protein>
<evidence type="ECO:0000256" key="5">
    <source>
        <dbReference type="ARBA" id="ARBA00022553"/>
    </source>
</evidence>
<keyword evidence="4 15" id="KW-1003">Cell membrane</keyword>
<dbReference type="PROSITE" id="PS50846">
    <property type="entry name" value="HMA_2"/>
    <property type="match status" value="1"/>
</dbReference>
<keyword evidence="8 15" id="KW-0547">Nucleotide-binding</keyword>
<dbReference type="GO" id="GO:0043682">
    <property type="term" value="F:P-type divalent copper transporter activity"/>
    <property type="evidence" value="ECO:0007669"/>
    <property type="project" value="TreeGrafter"/>
</dbReference>
<keyword evidence="14 15" id="KW-0472">Membrane</keyword>
<dbReference type="NCBIfam" id="TIGR01494">
    <property type="entry name" value="ATPase_P-type"/>
    <property type="match status" value="2"/>
</dbReference>
<dbReference type="AlphaFoldDB" id="A0A516SKK1"/>
<dbReference type="SUPFAM" id="SSF81665">
    <property type="entry name" value="Calcium ATPase, transmembrane domain M"/>
    <property type="match status" value="1"/>
</dbReference>
<dbReference type="Pfam" id="PF12156">
    <property type="entry name" value="ATPase-cat_bd"/>
    <property type="match status" value="1"/>
</dbReference>
<evidence type="ECO:0000256" key="11">
    <source>
        <dbReference type="ARBA" id="ARBA00022967"/>
    </source>
</evidence>
<organism evidence="17 18">
    <name type="scientific">Chitinimonas arctica</name>
    <dbReference type="NCBI Taxonomy" id="2594795"/>
    <lineage>
        <taxon>Bacteria</taxon>
        <taxon>Pseudomonadati</taxon>
        <taxon>Pseudomonadota</taxon>
        <taxon>Betaproteobacteria</taxon>
        <taxon>Neisseriales</taxon>
        <taxon>Chitinibacteraceae</taxon>
        <taxon>Chitinimonas</taxon>
    </lineage>
</organism>
<evidence type="ECO:0000256" key="9">
    <source>
        <dbReference type="ARBA" id="ARBA00022840"/>
    </source>
</evidence>
<keyword evidence="12 15" id="KW-1133">Transmembrane helix</keyword>
<evidence type="ECO:0000256" key="10">
    <source>
        <dbReference type="ARBA" id="ARBA00022842"/>
    </source>
</evidence>
<dbReference type="InterPro" id="IPR021993">
    <property type="entry name" value="ATPase-cat-bd"/>
</dbReference>
<evidence type="ECO:0000256" key="13">
    <source>
        <dbReference type="ARBA" id="ARBA00023065"/>
    </source>
</evidence>
<dbReference type="Pfam" id="PF00702">
    <property type="entry name" value="Hydrolase"/>
    <property type="match status" value="1"/>
</dbReference>
<feature type="transmembrane region" description="Helical" evidence="15">
    <location>
        <begin position="459"/>
        <end position="484"/>
    </location>
</feature>
<dbReference type="PANTHER" id="PTHR43520:SF5">
    <property type="entry name" value="CATION-TRANSPORTING P-TYPE ATPASE-RELATED"/>
    <property type="match status" value="1"/>
</dbReference>
<dbReference type="InterPro" id="IPR008250">
    <property type="entry name" value="ATPase_P-typ_transduc_dom_A_sf"/>
</dbReference>
<dbReference type="PRINTS" id="PR00943">
    <property type="entry name" value="CUATPASE"/>
</dbReference>
<keyword evidence="10" id="KW-0460">Magnesium</keyword>
<gene>
    <name evidence="17" type="ORF">FNU76_20605</name>
</gene>
<dbReference type="PRINTS" id="PR00119">
    <property type="entry name" value="CATATPASE"/>
</dbReference>
<feature type="transmembrane region" description="Helical" evidence="15">
    <location>
        <begin position="276"/>
        <end position="296"/>
    </location>
</feature>
<dbReference type="NCBIfam" id="TIGR01525">
    <property type="entry name" value="ATPase-IB_hvy"/>
    <property type="match status" value="1"/>
</dbReference>
<dbReference type="GO" id="GO:0055070">
    <property type="term" value="P:copper ion homeostasis"/>
    <property type="evidence" value="ECO:0007669"/>
    <property type="project" value="TreeGrafter"/>
</dbReference>
<feature type="transmembrane region" description="Helical" evidence="15">
    <location>
        <begin position="250"/>
        <end position="270"/>
    </location>
</feature>
<dbReference type="InterPro" id="IPR018303">
    <property type="entry name" value="ATPase_P-typ_P_site"/>
</dbReference>
<name>A0A516SKK1_9NEIS</name>
<feature type="transmembrane region" description="Helical" evidence="15">
    <location>
        <begin position="434"/>
        <end position="453"/>
    </location>
</feature>
<reference evidence="18" key="1">
    <citation type="submission" date="2019-07" db="EMBL/GenBank/DDBJ databases">
        <title>Chitinimonas sp. nov., isolated from Ny-Alesund, arctica soil.</title>
        <authorList>
            <person name="Xu Q."/>
            <person name="Peng F."/>
        </authorList>
    </citation>
    <scope>NUCLEOTIDE SEQUENCE [LARGE SCALE GENOMIC DNA]</scope>
    <source>
        <strain evidence="18">R3-44</strain>
    </source>
</reference>
<dbReference type="OrthoDB" id="7059309at2"/>
<evidence type="ECO:0000256" key="1">
    <source>
        <dbReference type="ARBA" id="ARBA00004651"/>
    </source>
</evidence>
<comment type="subcellular location">
    <subcellularLocation>
        <location evidence="1">Cell membrane</location>
        <topology evidence="1">Multi-pass membrane protein</topology>
    </subcellularLocation>
</comment>
<dbReference type="InterPro" id="IPR059000">
    <property type="entry name" value="ATPase_P-type_domA"/>
</dbReference>
<dbReference type="NCBIfam" id="TIGR01511">
    <property type="entry name" value="ATPase-IB1_Cu"/>
    <property type="match status" value="1"/>
</dbReference>
<keyword evidence="6 15" id="KW-0812">Transmembrane</keyword>
<dbReference type="KEGG" id="cari:FNU76_20605"/>
<dbReference type="SUPFAM" id="SSF55008">
    <property type="entry name" value="HMA, heavy metal-associated domain"/>
    <property type="match status" value="1"/>
</dbReference>
<dbReference type="PANTHER" id="PTHR43520">
    <property type="entry name" value="ATP7, ISOFORM B"/>
    <property type="match status" value="1"/>
</dbReference>
<dbReference type="SUPFAM" id="SSF56784">
    <property type="entry name" value="HAD-like"/>
    <property type="match status" value="1"/>
</dbReference>
<keyword evidence="7 15" id="KW-0479">Metal-binding</keyword>
<dbReference type="InterPro" id="IPR023214">
    <property type="entry name" value="HAD_sf"/>
</dbReference>
<feature type="domain" description="HMA" evidence="16">
    <location>
        <begin position="97"/>
        <end position="163"/>
    </location>
</feature>
<dbReference type="GO" id="GO:0005507">
    <property type="term" value="F:copper ion binding"/>
    <property type="evidence" value="ECO:0007669"/>
    <property type="project" value="TreeGrafter"/>
</dbReference>
<keyword evidence="11" id="KW-1278">Translocase</keyword>
<dbReference type="Pfam" id="PF00403">
    <property type="entry name" value="HMA"/>
    <property type="match status" value="1"/>
</dbReference>
<dbReference type="InterPro" id="IPR036163">
    <property type="entry name" value="HMA_dom_sf"/>
</dbReference>
<dbReference type="GO" id="GO:0016887">
    <property type="term" value="F:ATP hydrolysis activity"/>
    <property type="evidence" value="ECO:0007669"/>
    <property type="project" value="InterPro"/>
</dbReference>
<evidence type="ECO:0000313" key="17">
    <source>
        <dbReference type="EMBL" id="QDQ28558.1"/>
    </source>
</evidence>
<dbReference type="InterPro" id="IPR001757">
    <property type="entry name" value="P_typ_ATPase"/>
</dbReference>
<dbReference type="Gene3D" id="3.40.1110.10">
    <property type="entry name" value="Calcium-transporting ATPase, cytoplasmic domain N"/>
    <property type="match status" value="1"/>
</dbReference>
<feature type="transmembrane region" description="Helical" evidence="15">
    <location>
        <begin position="774"/>
        <end position="793"/>
    </location>
</feature>
<evidence type="ECO:0000313" key="18">
    <source>
        <dbReference type="Proteomes" id="UP000317550"/>
    </source>
</evidence>